<dbReference type="InterPro" id="IPR055334">
    <property type="entry name" value="PEX8-like"/>
</dbReference>
<dbReference type="PANTHER" id="PTHR39214:SF1">
    <property type="entry name" value="MICROBODY (PEROXISOME) BIOGENESIS PROTEIN PEROXIN 8 (EUROFUNG)"/>
    <property type="match status" value="1"/>
</dbReference>
<dbReference type="AlphaFoldDB" id="A0A316W1P9"/>
<dbReference type="OrthoDB" id="2357318at2759"/>
<gene>
    <name evidence="2" type="ORF">IE81DRAFT_365522</name>
</gene>
<evidence type="ECO:0000313" key="3">
    <source>
        <dbReference type="Proteomes" id="UP000245783"/>
    </source>
</evidence>
<dbReference type="PANTHER" id="PTHR39214">
    <property type="entry name" value="MICROBODY (PEROXISOME) BIOGENESIS PROTEIN PEROXIN 8 (EUROFUNG)"/>
    <property type="match status" value="1"/>
</dbReference>
<feature type="compositionally biased region" description="Low complexity" evidence="1">
    <location>
        <begin position="19"/>
        <end position="28"/>
    </location>
</feature>
<dbReference type="GeneID" id="37038808"/>
<evidence type="ECO:0000256" key="1">
    <source>
        <dbReference type="SAM" id="MobiDB-lite"/>
    </source>
</evidence>
<dbReference type="InParanoid" id="A0A316W1P9"/>
<sequence length="804" mass="86151">MSSPSTSPAGAGRPPPTPSSSSVPPLVSEPDATYRSLLSLLLAGSASSRHLLLLPEPTLTASIAHYLSSLPSDALPGFVRALCESACLWACRNTNGDGDIAQDATTQVQGPQLPTLDERSMLVYNAAVQAVLRRHSALLHSRAGSLSYGTERQLSSWVRKVMQALSIPLDLANTSSNLPKISQPEVEGEADPASKISALSLPAISIASGLLTALYSIRQQLKERKTGLNPKGSMREAAKYWGPLLDAALQKYSGQLHQRKGTIGLGADSSAWEKEFERHAAGQAEVADSAIALPPPASPSRSSPLDVEAQAVCCVLSALGPNLSETAIELRDSVALINLCTPFVRSVFDAQLLTSVKNDVVSGPDGLEIKADSELARRIKGSATSHNLPRLGPITRIAGLALGEAARSQTPEVLEEAVHQLEEGLYELSRRWEAGFVSADLSTVAPASEGLTTQLWTLFKSLLFGSVMLYDGLLDGLLEAIPSQPLVVILSPESPGYVEGLTSSNIPPIYLALCHSALQTLSNLSFVSHPMGDSFEALRRTTYAALDILARDARAAVSLITDLRRSLAGGEIESSHKSWRREKVTFFLDACEQLVPSVPDAVHRVVLDVAKYYLEDNTWPDTFESAHSVVLALLSAHAPCSSSLAPYYSSSLLKLFPGKINAEQLEHAYCTLVDSASSMDDALALWCAEQLRDEIESERSVSLAASPQSAEPSLESDPRSGSQIPATRLETLQAVHVALLPSLHLVLLQTHLSYVKRHLLSLPADSTQREALAEKTFDALAGLDAATREEGLAWWAREREAFGV</sequence>
<feature type="region of interest" description="Disordered" evidence="1">
    <location>
        <begin position="701"/>
        <end position="723"/>
    </location>
</feature>
<dbReference type="RefSeq" id="XP_025370832.1">
    <property type="nucleotide sequence ID" value="XM_025516938.1"/>
</dbReference>
<evidence type="ECO:0000313" key="2">
    <source>
        <dbReference type="EMBL" id="PWN43672.1"/>
    </source>
</evidence>
<name>A0A316W1P9_9BASI</name>
<accession>A0A316W1P9</accession>
<organism evidence="2 3">
    <name type="scientific">Ceraceosorus guamensis</name>
    <dbReference type="NCBI Taxonomy" id="1522189"/>
    <lineage>
        <taxon>Eukaryota</taxon>
        <taxon>Fungi</taxon>
        <taxon>Dikarya</taxon>
        <taxon>Basidiomycota</taxon>
        <taxon>Ustilaginomycotina</taxon>
        <taxon>Exobasidiomycetes</taxon>
        <taxon>Ceraceosorales</taxon>
        <taxon>Ceraceosoraceae</taxon>
        <taxon>Ceraceosorus</taxon>
    </lineage>
</organism>
<protein>
    <submittedName>
        <fullName evidence="2">Uncharacterized protein</fullName>
    </submittedName>
</protein>
<keyword evidence="3" id="KW-1185">Reference proteome</keyword>
<dbReference type="STRING" id="1522189.A0A316W1P9"/>
<reference evidence="2 3" key="1">
    <citation type="journal article" date="2018" name="Mol. Biol. Evol.">
        <title>Broad Genomic Sampling Reveals a Smut Pathogenic Ancestry of the Fungal Clade Ustilaginomycotina.</title>
        <authorList>
            <person name="Kijpornyongpan T."/>
            <person name="Mondo S.J."/>
            <person name="Barry K."/>
            <person name="Sandor L."/>
            <person name="Lee J."/>
            <person name="Lipzen A."/>
            <person name="Pangilinan J."/>
            <person name="LaButti K."/>
            <person name="Hainaut M."/>
            <person name="Henrissat B."/>
            <person name="Grigoriev I.V."/>
            <person name="Spatafora J.W."/>
            <person name="Aime M.C."/>
        </authorList>
    </citation>
    <scope>NUCLEOTIDE SEQUENCE [LARGE SCALE GENOMIC DNA]</scope>
    <source>
        <strain evidence="2 3">MCA 4658</strain>
    </source>
</reference>
<feature type="compositionally biased region" description="Low complexity" evidence="1">
    <location>
        <begin position="1"/>
        <end position="12"/>
    </location>
</feature>
<dbReference type="EMBL" id="KZ819367">
    <property type="protein sequence ID" value="PWN43672.1"/>
    <property type="molecule type" value="Genomic_DNA"/>
</dbReference>
<dbReference type="Proteomes" id="UP000245783">
    <property type="component" value="Unassembled WGS sequence"/>
</dbReference>
<feature type="region of interest" description="Disordered" evidence="1">
    <location>
        <begin position="1"/>
        <end position="28"/>
    </location>
</feature>
<proteinExistence type="predicted"/>